<keyword evidence="2" id="KW-0936">Ethylene signaling pathway</keyword>
<dbReference type="GO" id="GO:0005634">
    <property type="term" value="C:nucleus"/>
    <property type="evidence" value="ECO:0007669"/>
    <property type="project" value="UniProtKB-SubCell"/>
</dbReference>
<dbReference type="InterPro" id="IPR036955">
    <property type="entry name" value="AP2/ERF_dom_sf"/>
</dbReference>
<keyword evidence="6" id="KW-0539">Nucleus</keyword>
<dbReference type="Pfam" id="PF00847">
    <property type="entry name" value="AP2"/>
    <property type="match status" value="1"/>
</dbReference>
<comment type="caution">
    <text evidence="8">The sequence shown here is derived from an EMBL/GenBank/DDBJ whole genome shotgun (WGS) entry which is preliminary data.</text>
</comment>
<dbReference type="Gene3D" id="3.30.730.10">
    <property type="entry name" value="AP2/ERF domain"/>
    <property type="match status" value="1"/>
</dbReference>
<name>A0AAN9KPQ6_CLITE</name>
<accession>A0AAN9KPQ6</accession>
<dbReference type="SUPFAM" id="SSF54171">
    <property type="entry name" value="DNA-binding domain"/>
    <property type="match status" value="1"/>
</dbReference>
<evidence type="ECO:0000256" key="3">
    <source>
        <dbReference type="ARBA" id="ARBA00023015"/>
    </source>
</evidence>
<dbReference type="EMBL" id="JAYKXN010000001">
    <property type="protein sequence ID" value="KAK7319719.1"/>
    <property type="molecule type" value="Genomic_DNA"/>
</dbReference>
<gene>
    <name evidence="8" type="ORF">RJT34_04444</name>
</gene>
<dbReference type="InterPro" id="IPR016177">
    <property type="entry name" value="DNA-bd_dom_sf"/>
</dbReference>
<dbReference type="Proteomes" id="UP001359559">
    <property type="component" value="Unassembled WGS sequence"/>
</dbReference>
<evidence type="ECO:0000256" key="5">
    <source>
        <dbReference type="ARBA" id="ARBA00023163"/>
    </source>
</evidence>
<dbReference type="CDD" id="cd00018">
    <property type="entry name" value="AP2"/>
    <property type="match status" value="1"/>
</dbReference>
<keyword evidence="5" id="KW-0804">Transcription</keyword>
<organism evidence="8 9">
    <name type="scientific">Clitoria ternatea</name>
    <name type="common">Butterfly pea</name>
    <dbReference type="NCBI Taxonomy" id="43366"/>
    <lineage>
        <taxon>Eukaryota</taxon>
        <taxon>Viridiplantae</taxon>
        <taxon>Streptophyta</taxon>
        <taxon>Embryophyta</taxon>
        <taxon>Tracheophyta</taxon>
        <taxon>Spermatophyta</taxon>
        <taxon>Magnoliopsida</taxon>
        <taxon>eudicotyledons</taxon>
        <taxon>Gunneridae</taxon>
        <taxon>Pentapetalae</taxon>
        <taxon>rosids</taxon>
        <taxon>fabids</taxon>
        <taxon>Fabales</taxon>
        <taxon>Fabaceae</taxon>
        <taxon>Papilionoideae</taxon>
        <taxon>50 kb inversion clade</taxon>
        <taxon>NPAAA clade</taxon>
        <taxon>indigoferoid/millettioid clade</taxon>
        <taxon>Phaseoleae</taxon>
        <taxon>Clitoria</taxon>
    </lineage>
</organism>
<comment type="subcellular location">
    <subcellularLocation>
        <location evidence="1">Nucleus</location>
    </subcellularLocation>
</comment>
<dbReference type="GO" id="GO:0003677">
    <property type="term" value="F:DNA binding"/>
    <property type="evidence" value="ECO:0007669"/>
    <property type="project" value="UniProtKB-KW"/>
</dbReference>
<evidence type="ECO:0000256" key="2">
    <source>
        <dbReference type="ARBA" id="ARBA00022745"/>
    </source>
</evidence>
<dbReference type="GO" id="GO:0009873">
    <property type="term" value="P:ethylene-activated signaling pathway"/>
    <property type="evidence" value="ECO:0007669"/>
    <property type="project" value="UniProtKB-KW"/>
</dbReference>
<dbReference type="AlphaFoldDB" id="A0AAN9KPQ6"/>
<evidence type="ECO:0000256" key="4">
    <source>
        <dbReference type="ARBA" id="ARBA00023125"/>
    </source>
</evidence>
<proteinExistence type="predicted"/>
<dbReference type="PRINTS" id="PR00367">
    <property type="entry name" value="ETHRSPELEMNT"/>
</dbReference>
<reference evidence="8 9" key="1">
    <citation type="submission" date="2024-01" db="EMBL/GenBank/DDBJ databases">
        <title>The genomes of 5 underutilized Papilionoideae crops provide insights into root nodulation and disease resistance.</title>
        <authorList>
            <person name="Yuan L."/>
        </authorList>
    </citation>
    <scope>NUCLEOTIDE SEQUENCE [LARGE SCALE GENOMIC DNA]</scope>
    <source>
        <strain evidence="8">LY-2023</strain>
        <tissue evidence="8">Leaf</tissue>
    </source>
</reference>
<dbReference type="GO" id="GO:0003700">
    <property type="term" value="F:DNA-binding transcription factor activity"/>
    <property type="evidence" value="ECO:0007669"/>
    <property type="project" value="InterPro"/>
</dbReference>
<dbReference type="PROSITE" id="PS51032">
    <property type="entry name" value="AP2_ERF"/>
    <property type="match status" value="1"/>
</dbReference>
<feature type="domain" description="AP2/ERF" evidence="7">
    <location>
        <begin position="16"/>
        <end position="74"/>
    </location>
</feature>
<protein>
    <recommendedName>
        <fullName evidence="7">AP2/ERF domain-containing protein</fullName>
    </recommendedName>
</protein>
<keyword evidence="3" id="KW-0805">Transcription regulation</keyword>
<keyword evidence="4" id="KW-0238">DNA-binding</keyword>
<dbReference type="FunFam" id="3.30.730.10:FF:000001">
    <property type="entry name" value="Ethylene-responsive transcription factor 2"/>
    <property type="match status" value="1"/>
</dbReference>
<evidence type="ECO:0000256" key="6">
    <source>
        <dbReference type="ARBA" id="ARBA00023242"/>
    </source>
</evidence>
<dbReference type="SMART" id="SM00380">
    <property type="entry name" value="AP2"/>
    <property type="match status" value="1"/>
</dbReference>
<dbReference type="InterPro" id="IPR001471">
    <property type="entry name" value="AP2/ERF_dom"/>
</dbReference>
<evidence type="ECO:0000313" key="9">
    <source>
        <dbReference type="Proteomes" id="UP001359559"/>
    </source>
</evidence>
<dbReference type="PANTHER" id="PTHR31677:SF228">
    <property type="entry name" value="ETHYLENE-RESPONSIVE TRANSCRIPTION FACTOR 10-RELATED"/>
    <property type="match status" value="1"/>
</dbReference>
<evidence type="ECO:0000259" key="7">
    <source>
        <dbReference type="PROSITE" id="PS51032"/>
    </source>
</evidence>
<evidence type="ECO:0000313" key="8">
    <source>
        <dbReference type="EMBL" id="KAK7319719.1"/>
    </source>
</evidence>
<sequence>MAPRNVKRESKRGNVRYRGVRLRPWGKYCAEINKPGTRKHVWLGTFNTAEEAARAYDTAAIKLRGVSKARTNFPIPFDSSLYYNNYSEPATSTIVTNFSTNLPDVPPVIDVAPTTTKVVFDVDLNHPPPQE</sequence>
<keyword evidence="9" id="KW-1185">Reference proteome</keyword>
<evidence type="ECO:0000256" key="1">
    <source>
        <dbReference type="ARBA" id="ARBA00004123"/>
    </source>
</evidence>
<dbReference type="PANTHER" id="PTHR31677">
    <property type="entry name" value="AP2 DOMAIN CLASS TRANSCRIPTION FACTOR"/>
    <property type="match status" value="1"/>
</dbReference>